<evidence type="ECO:0000313" key="2">
    <source>
        <dbReference type="EMBL" id="GIJ84618.1"/>
    </source>
</evidence>
<comment type="caution">
    <text evidence="2">The sequence shown here is derived from an EMBL/GenBank/DDBJ whole genome shotgun (WGS) entry which is preliminary data.</text>
</comment>
<dbReference type="AlphaFoldDB" id="A0A9P3BA23"/>
<dbReference type="OrthoDB" id="4473433at2759"/>
<dbReference type="InterPro" id="IPR056009">
    <property type="entry name" value="DUF7587"/>
</dbReference>
<sequence length="166" mass="19550">MAYKRFYRVTSDTSAVKYENGVGFVAGDTTCVRSLSPRTYSEKREAKEQFERHMDWGNRELTPFISAYSLKSRAEEEAERRAEGDEDDVVLWTIEVERSERSVQWEEAFVLEHELQAQIPHQGLHNAEHEVLFLHEIPRRLVVKGTKFIWKHGGIWVKDFPIRNRN</sequence>
<dbReference type="Pfam" id="PF24494">
    <property type="entry name" value="DUF7587"/>
    <property type="match status" value="1"/>
</dbReference>
<gene>
    <name evidence="2" type="ORF">Asppvi_003467</name>
</gene>
<dbReference type="EMBL" id="BHVY01000002">
    <property type="protein sequence ID" value="GIJ84618.1"/>
    <property type="molecule type" value="Genomic_DNA"/>
</dbReference>
<protein>
    <recommendedName>
        <fullName evidence="1">DUF7587 domain-containing protein</fullName>
    </recommendedName>
</protein>
<keyword evidence="3" id="KW-1185">Reference proteome</keyword>
<name>A0A9P3BA23_9EURO</name>
<organism evidence="2 3">
    <name type="scientific">Aspergillus pseudoviridinutans</name>
    <dbReference type="NCBI Taxonomy" id="1517512"/>
    <lineage>
        <taxon>Eukaryota</taxon>
        <taxon>Fungi</taxon>
        <taxon>Dikarya</taxon>
        <taxon>Ascomycota</taxon>
        <taxon>Pezizomycotina</taxon>
        <taxon>Eurotiomycetes</taxon>
        <taxon>Eurotiomycetidae</taxon>
        <taxon>Eurotiales</taxon>
        <taxon>Aspergillaceae</taxon>
        <taxon>Aspergillus</taxon>
        <taxon>Aspergillus subgen. Fumigati</taxon>
    </lineage>
</organism>
<evidence type="ECO:0000313" key="3">
    <source>
        <dbReference type="Proteomes" id="UP001043456"/>
    </source>
</evidence>
<dbReference type="GeneID" id="67002079"/>
<proteinExistence type="predicted"/>
<dbReference type="RefSeq" id="XP_043155365.1">
    <property type="nucleotide sequence ID" value="XM_043299430.1"/>
</dbReference>
<evidence type="ECO:0000259" key="1">
    <source>
        <dbReference type="Pfam" id="PF24494"/>
    </source>
</evidence>
<feature type="domain" description="DUF7587" evidence="1">
    <location>
        <begin position="4"/>
        <end position="145"/>
    </location>
</feature>
<accession>A0A9P3BA23</accession>
<dbReference type="Proteomes" id="UP001043456">
    <property type="component" value="Unassembled WGS sequence"/>
</dbReference>
<reference evidence="2 3" key="1">
    <citation type="submission" date="2018-10" db="EMBL/GenBank/DDBJ databases">
        <title>Pan-genome distribution and transcriptional activeness of fungal secondary metabolism genes in Aspergillus section Fumigati.</title>
        <authorList>
            <person name="Takahashi H."/>
            <person name="Umemura M."/>
            <person name="Ninomiya A."/>
            <person name="Kusuya Y."/>
            <person name="Urayama S."/>
            <person name="Shimizu M."/>
            <person name="Watanabe A."/>
            <person name="Kamei K."/>
            <person name="Yaguchi T."/>
            <person name="Hagiwara D."/>
        </authorList>
    </citation>
    <scope>NUCLEOTIDE SEQUENCE [LARGE SCALE GENOMIC DNA]</scope>
    <source>
        <strain evidence="2 3">IFM 55266</strain>
    </source>
</reference>